<accession>R4WF89</accession>
<protein>
    <submittedName>
        <fullName evidence="1">Uncharacterized protein</fullName>
    </submittedName>
</protein>
<dbReference type="AlphaFoldDB" id="R4WF89"/>
<sequence>MPRDGRRNETALPPVNTVTYLAAGIARGLFRFVAHASTVACVE</sequence>
<organism evidence="1 2">
    <name type="scientific">Caballeronia insecticola</name>
    <dbReference type="NCBI Taxonomy" id="758793"/>
    <lineage>
        <taxon>Bacteria</taxon>
        <taxon>Pseudomonadati</taxon>
        <taxon>Pseudomonadota</taxon>
        <taxon>Betaproteobacteria</taxon>
        <taxon>Burkholderiales</taxon>
        <taxon>Burkholderiaceae</taxon>
        <taxon>Caballeronia</taxon>
    </lineage>
</organism>
<dbReference type="EMBL" id="AP013058">
    <property type="protein sequence ID" value="BAN22119.1"/>
    <property type="molecule type" value="Genomic_DNA"/>
</dbReference>
<dbReference type="Proteomes" id="UP000013966">
    <property type="component" value="Chromosome 1"/>
</dbReference>
<evidence type="ECO:0000313" key="2">
    <source>
        <dbReference type="Proteomes" id="UP000013966"/>
    </source>
</evidence>
<evidence type="ECO:0000313" key="1">
    <source>
        <dbReference type="EMBL" id="BAN22119.1"/>
    </source>
</evidence>
<dbReference type="STRING" id="758793.BRPE64_ACDS03650"/>
<reference evidence="1 2" key="1">
    <citation type="journal article" date="2013" name="Genome Announc.">
        <title>Complete Genome Sequence of Burkholderia sp. Strain RPE64, Bacterial Symbiont of the Bean Bug Riptortus pedestris.</title>
        <authorList>
            <person name="Shibata T.F."/>
            <person name="Maeda T."/>
            <person name="Nikoh N."/>
            <person name="Yamaguchi K."/>
            <person name="Oshima K."/>
            <person name="Hattori M."/>
            <person name="Nishiyama T."/>
            <person name="Hasebe M."/>
            <person name="Fukatsu T."/>
            <person name="Kikuchi Y."/>
            <person name="Shigenobu S."/>
        </authorList>
    </citation>
    <scope>NUCLEOTIDE SEQUENCE [LARGE SCALE GENOMIC DNA]</scope>
</reference>
<dbReference type="HOGENOM" id="CLU_3230725_0_0_4"/>
<dbReference type="KEGG" id="buo:BRPE64_ACDS03650"/>
<proteinExistence type="predicted"/>
<keyword evidence="2" id="KW-1185">Reference proteome</keyword>
<reference evidence="1 2" key="2">
    <citation type="journal article" date="2018" name="Int. J. Syst. Evol. Microbiol.">
        <title>Burkholderia insecticola sp. nov., a gut symbiotic bacterium of the bean bug Riptortus pedestris.</title>
        <authorList>
            <person name="Takeshita K."/>
            <person name="Tamaki H."/>
            <person name="Ohbayashi T."/>
            <person name="Meng X.-Y."/>
            <person name="Sone T."/>
            <person name="Mitani Y."/>
            <person name="Peeters C."/>
            <person name="Kikuchi Y."/>
            <person name="Vandamme P."/>
        </authorList>
    </citation>
    <scope>NUCLEOTIDE SEQUENCE [LARGE SCALE GENOMIC DNA]</scope>
    <source>
        <strain evidence="1">RPE64</strain>
    </source>
</reference>
<name>R4WF89_9BURK</name>
<gene>
    <name evidence="1" type="ORF">BRPE64_ACDS03650</name>
</gene>
<dbReference type="PATRIC" id="fig|758793.3.peg.364"/>